<keyword evidence="4" id="KW-1185">Reference proteome</keyword>
<dbReference type="OrthoDB" id="2423903at2759"/>
<dbReference type="GO" id="GO:0046872">
    <property type="term" value="F:metal ion binding"/>
    <property type="evidence" value="ECO:0007669"/>
    <property type="project" value="UniProtKB-KW"/>
</dbReference>
<dbReference type="Gene3D" id="3.40.50.1010">
    <property type="entry name" value="5'-nuclease"/>
    <property type="match status" value="1"/>
</dbReference>
<evidence type="ECO:0000313" key="3">
    <source>
        <dbReference type="EMBL" id="KAF9543103.1"/>
    </source>
</evidence>
<evidence type="ECO:0000313" key="4">
    <source>
        <dbReference type="Proteomes" id="UP000780801"/>
    </source>
</evidence>
<keyword evidence="1" id="KW-0479">Metal-binding</keyword>
<protein>
    <submittedName>
        <fullName evidence="3">Uncharacterized protein</fullName>
    </submittedName>
</protein>
<feature type="non-terminal residue" evidence="3">
    <location>
        <position position="211"/>
    </location>
</feature>
<dbReference type="EMBL" id="JAABOA010007390">
    <property type="protein sequence ID" value="KAF9543103.1"/>
    <property type="molecule type" value="Genomic_DNA"/>
</dbReference>
<dbReference type="InterPro" id="IPR006084">
    <property type="entry name" value="XPG/Rad2"/>
</dbReference>
<dbReference type="PANTHER" id="PTHR11081">
    <property type="entry name" value="FLAP ENDONUCLEASE FAMILY MEMBER"/>
    <property type="match status" value="1"/>
</dbReference>
<dbReference type="PANTHER" id="PTHR11081:SF9">
    <property type="entry name" value="FLAP ENDONUCLEASE 1"/>
    <property type="match status" value="1"/>
</dbReference>
<evidence type="ECO:0000256" key="2">
    <source>
        <dbReference type="ARBA" id="ARBA00022842"/>
    </source>
</evidence>
<evidence type="ECO:0000256" key="1">
    <source>
        <dbReference type="ARBA" id="ARBA00022723"/>
    </source>
</evidence>
<keyword evidence="2" id="KW-0460">Magnesium</keyword>
<dbReference type="Proteomes" id="UP000780801">
    <property type="component" value="Unassembled WGS sequence"/>
</dbReference>
<comment type="caution">
    <text evidence="3">The sequence shown here is derived from an EMBL/GenBank/DDBJ whole genome shotgun (WGS) entry which is preliminary data.</text>
</comment>
<dbReference type="AlphaFoldDB" id="A0A9P6F6K3"/>
<reference evidence="3" key="1">
    <citation type="journal article" date="2020" name="Fungal Divers.">
        <title>Resolving the Mortierellaceae phylogeny through synthesis of multi-gene phylogenetics and phylogenomics.</title>
        <authorList>
            <person name="Vandepol N."/>
            <person name="Liber J."/>
            <person name="Desiro A."/>
            <person name="Na H."/>
            <person name="Kennedy M."/>
            <person name="Barry K."/>
            <person name="Grigoriev I.V."/>
            <person name="Miller A.N."/>
            <person name="O'Donnell K."/>
            <person name="Stajich J.E."/>
            <person name="Bonito G."/>
        </authorList>
    </citation>
    <scope>NUCLEOTIDE SEQUENCE</scope>
    <source>
        <strain evidence="3">KOD1015</strain>
    </source>
</reference>
<dbReference type="GO" id="GO:0017108">
    <property type="term" value="F:5'-flap endonuclease activity"/>
    <property type="evidence" value="ECO:0007669"/>
    <property type="project" value="TreeGrafter"/>
</dbReference>
<name>A0A9P6F6K3_9FUNG</name>
<proteinExistence type="predicted"/>
<dbReference type="SUPFAM" id="SSF88723">
    <property type="entry name" value="PIN domain-like"/>
    <property type="match status" value="1"/>
</dbReference>
<accession>A0A9P6F6K3</accession>
<organism evidence="3 4">
    <name type="scientific">Lunasporangiospora selenospora</name>
    <dbReference type="NCBI Taxonomy" id="979761"/>
    <lineage>
        <taxon>Eukaryota</taxon>
        <taxon>Fungi</taxon>
        <taxon>Fungi incertae sedis</taxon>
        <taxon>Mucoromycota</taxon>
        <taxon>Mortierellomycotina</taxon>
        <taxon>Mortierellomycetes</taxon>
        <taxon>Mortierellales</taxon>
        <taxon>Mortierellaceae</taxon>
        <taxon>Lunasporangiospora</taxon>
    </lineage>
</organism>
<dbReference type="InterPro" id="IPR029060">
    <property type="entry name" value="PIN-like_dom_sf"/>
</dbReference>
<sequence length="211" mass="24363">MGCRSLWQFLKKRHKAVPRPARQRIPQGRFRIDVQGSIYPSIRHAYSQNATPEAAHASVLRRIEQLGNPSDSVLYFDGGAAVEKQQTHQDRQKVRTKALAEASKHITIFSERQEKNLRIRKSHFTRIRKELAKAFVWDPEMRKGLVRYLREKGWTAIECDTEADLQIAKDFQQGDVAISGDSDLLAYASIAKIWRPMGRQFLEYDVNDVLE</sequence>
<gene>
    <name evidence="3" type="ORF">BGW38_009769</name>
</gene>